<feature type="compositionally biased region" description="Low complexity" evidence="13">
    <location>
        <begin position="348"/>
        <end position="364"/>
    </location>
</feature>
<dbReference type="KEGG" id="gbi:PG2T_07460"/>
<dbReference type="PIRSF" id="PIRSF004862">
    <property type="entry name" value="FliF"/>
    <property type="match status" value="1"/>
</dbReference>
<keyword evidence="6" id="KW-1003">Cell membrane</keyword>
<keyword evidence="8 14" id="KW-1133">Transmembrane helix</keyword>
<dbReference type="InterPro" id="IPR045851">
    <property type="entry name" value="AMP-bd_C_sf"/>
</dbReference>
<evidence type="ECO:0000259" key="15">
    <source>
        <dbReference type="Pfam" id="PF01514"/>
    </source>
</evidence>
<dbReference type="PANTHER" id="PTHR30046">
    <property type="entry name" value="FLAGELLAR M-RING PROTEIN"/>
    <property type="match status" value="1"/>
</dbReference>
<evidence type="ECO:0000256" key="11">
    <source>
        <dbReference type="ARBA" id="ARBA00025936"/>
    </source>
</evidence>
<dbReference type="Pfam" id="PF08345">
    <property type="entry name" value="YscJ_FliF_C"/>
    <property type="match status" value="1"/>
</dbReference>
<organism evidence="17 18">
    <name type="scientific">Immundisolibacter cernigliae</name>
    <dbReference type="NCBI Taxonomy" id="1810504"/>
    <lineage>
        <taxon>Bacteria</taxon>
        <taxon>Pseudomonadati</taxon>
        <taxon>Pseudomonadota</taxon>
        <taxon>Gammaproteobacteria</taxon>
        <taxon>Immundisolibacterales</taxon>
        <taxon>Immundisolibacteraceae</taxon>
        <taxon>Immundisolibacter</taxon>
    </lineage>
</organism>
<evidence type="ECO:0000256" key="14">
    <source>
        <dbReference type="SAM" id="Phobius"/>
    </source>
</evidence>
<keyword evidence="9 14" id="KW-0472">Membrane</keyword>
<dbReference type="PANTHER" id="PTHR30046:SF0">
    <property type="entry name" value="FLAGELLAR M-RING PROTEIN"/>
    <property type="match status" value="1"/>
</dbReference>
<evidence type="ECO:0000313" key="18">
    <source>
        <dbReference type="Proteomes" id="UP000092952"/>
    </source>
</evidence>
<keyword evidence="10 12" id="KW-0975">Bacterial flagellum</keyword>
<dbReference type="STRING" id="1810504.PG2T_07460"/>
<evidence type="ECO:0000313" key="17">
    <source>
        <dbReference type="EMBL" id="ANX04038.1"/>
    </source>
</evidence>
<dbReference type="InterPro" id="IPR006182">
    <property type="entry name" value="FliF_N_dom"/>
</dbReference>
<evidence type="ECO:0000256" key="9">
    <source>
        <dbReference type="ARBA" id="ARBA00023136"/>
    </source>
</evidence>
<evidence type="ECO:0000256" key="7">
    <source>
        <dbReference type="ARBA" id="ARBA00022692"/>
    </source>
</evidence>
<dbReference type="AlphaFoldDB" id="A0A1B1YT73"/>
<keyword evidence="18" id="KW-1185">Reference proteome</keyword>
<evidence type="ECO:0000256" key="5">
    <source>
        <dbReference type="ARBA" id="ARBA00017949"/>
    </source>
</evidence>
<comment type="subcellular location">
    <subcellularLocation>
        <location evidence="2 12">Bacterial flagellum basal body</location>
    </subcellularLocation>
    <subcellularLocation>
        <location evidence="3">Cell membrane</location>
        <topology evidence="3">Multi-pass membrane protein</topology>
    </subcellularLocation>
</comment>
<dbReference type="RefSeq" id="WP_068803874.1">
    <property type="nucleotide sequence ID" value="NZ_CP014671.1"/>
</dbReference>
<evidence type="ECO:0000256" key="3">
    <source>
        <dbReference type="ARBA" id="ARBA00004651"/>
    </source>
</evidence>
<sequence>MADSTPSLPAGSPAALIQGFIKLPASRQAVLLVALAACIASVIGIVLWARTPDYSLLYGSLEERDAAQVVAALEKAAIPYRLDAATGALRVPSTAVHEARLKLAAEGLPKGSGSGLEMLSQDPGFGVSRFMENARYQHAVEGELARTIGAMDGVQQVRVHLAIPERSVFVRDRDKPTASVMLQLYRGRSVDDGQVAAIVHLVSSSVPDLAASRVTVVDQAGALLTRPAGQAGLNQSGEHYDYARRLEQDYVRRIEDLLAAVVGPGGVRAKVSAEVDFEVTERTREEYQPDRAVLRSSQEESTESAAAGTASGGVPGTLSNQPPQGGSLAPEAAPVPAVAGAATPAASGAAAGGATATPAASASTPKERSSRSVRNFEIDRTISHSKLAGGGVKRLTVAVVVDDRLASAADGKQTREPRSKEELDRYTALVRDAVGFNAERGDSINVINAAFMPGEPTPAASGTPVWEQSWLWQAARLLLGAGALAAVLLGVLRPMLRSVRQAGAAVIAQTGPATTPALAQTGELSPAPQRLAAPAGPPPLPDLHEQDPQRVMQVMRNWMAADA</sequence>
<feature type="transmembrane region" description="Helical" evidence="14">
    <location>
        <begin position="29"/>
        <end position="49"/>
    </location>
</feature>
<evidence type="ECO:0000256" key="6">
    <source>
        <dbReference type="ARBA" id="ARBA00022475"/>
    </source>
</evidence>
<keyword evidence="7 14" id="KW-0812">Transmembrane</keyword>
<gene>
    <name evidence="17" type="ORF">PG2T_07460</name>
</gene>
<proteinExistence type="inferred from homology"/>
<reference evidence="18" key="1">
    <citation type="submission" date="2016-03" db="EMBL/GenBank/DDBJ databases">
        <title>Complete genome sequence of Solimmundus cernigliae, representing a novel lineage of polycyclic aromatic hydrocarbon degraders within the Gammaproteobacteria.</title>
        <authorList>
            <person name="Singleton D.R."/>
            <person name="Dickey A.N."/>
            <person name="Scholl E.H."/>
            <person name="Wright F.A."/>
            <person name="Aitken M.D."/>
        </authorList>
    </citation>
    <scope>NUCLEOTIDE SEQUENCE [LARGE SCALE GENOMIC DNA]</scope>
    <source>
        <strain evidence="18">TR3.2</strain>
    </source>
</reference>
<feature type="region of interest" description="Disordered" evidence="13">
    <location>
        <begin position="348"/>
        <end position="377"/>
    </location>
</feature>
<evidence type="ECO:0000256" key="2">
    <source>
        <dbReference type="ARBA" id="ARBA00004117"/>
    </source>
</evidence>
<evidence type="ECO:0000256" key="8">
    <source>
        <dbReference type="ARBA" id="ARBA00022989"/>
    </source>
</evidence>
<feature type="transmembrane region" description="Helical" evidence="14">
    <location>
        <begin position="470"/>
        <end position="492"/>
    </location>
</feature>
<accession>A0A1B1YT73</accession>
<evidence type="ECO:0000256" key="12">
    <source>
        <dbReference type="PIRNR" id="PIRNR004862"/>
    </source>
</evidence>
<dbReference type="GO" id="GO:0071973">
    <property type="term" value="P:bacterial-type flagellum-dependent cell motility"/>
    <property type="evidence" value="ECO:0007669"/>
    <property type="project" value="InterPro"/>
</dbReference>
<dbReference type="GO" id="GO:0009431">
    <property type="term" value="C:bacterial-type flagellum basal body, MS ring"/>
    <property type="evidence" value="ECO:0007669"/>
    <property type="project" value="InterPro"/>
</dbReference>
<dbReference type="FunCoup" id="A0A1B1YT73">
    <property type="interactions" value="119"/>
</dbReference>
<feature type="compositionally biased region" description="Basic and acidic residues" evidence="13">
    <location>
        <begin position="365"/>
        <end position="377"/>
    </location>
</feature>
<evidence type="ECO:0000256" key="10">
    <source>
        <dbReference type="ARBA" id="ARBA00023143"/>
    </source>
</evidence>
<comment type="function">
    <text evidence="1 12">The M ring may be actively involved in energy transduction.</text>
</comment>
<dbReference type="PRINTS" id="PR01009">
    <property type="entry name" value="FLGMRINGFLIF"/>
</dbReference>
<feature type="compositionally biased region" description="Basic and acidic residues" evidence="13">
    <location>
        <begin position="281"/>
        <end position="293"/>
    </location>
</feature>
<dbReference type="Gene3D" id="3.30.300.30">
    <property type="match status" value="1"/>
</dbReference>
<protein>
    <recommendedName>
        <fullName evidence="5 12">Flagellar M-ring protein</fullName>
    </recommendedName>
</protein>
<dbReference type="InParanoid" id="A0A1B1YT73"/>
<evidence type="ECO:0000256" key="4">
    <source>
        <dbReference type="ARBA" id="ARBA00007971"/>
    </source>
</evidence>
<feature type="region of interest" description="Disordered" evidence="13">
    <location>
        <begin position="281"/>
        <end position="332"/>
    </location>
</feature>
<dbReference type="OrthoDB" id="8554211at2"/>
<dbReference type="GO" id="GO:0003774">
    <property type="term" value="F:cytoskeletal motor activity"/>
    <property type="evidence" value="ECO:0007669"/>
    <property type="project" value="InterPro"/>
</dbReference>
<name>A0A1B1YT73_9GAMM</name>
<dbReference type="InterPro" id="IPR000067">
    <property type="entry name" value="FlgMring_FliF"/>
</dbReference>
<evidence type="ECO:0000256" key="1">
    <source>
        <dbReference type="ARBA" id="ARBA00003820"/>
    </source>
</evidence>
<comment type="similarity">
    <text evidence="4 12">Belongs to the FliF family.</text>
</comment>
<dbReference type="GO" id="GO:0005886">
    <property type="term" value="C:plasma membrane"/>
    <property type="evidence" value="ECO:0007669"/>
    <property type="project" value="UniProtKB-SubCell"/>
</dbReference>
<dbReference type="EMBL" id="CP014671">
    <property type="protein sequence ID" value="ANX04038.1"/>
    <property type="molecule type" value="Genomic_DNA"/>
</dbReference>
<dbReference type="NCBIfam" id="TIGR00206">
    <property type="entry name" value="fliF"/>
    <property type="match status" value="1"/>
</dbReference>
<evidence type="ECO:0000259" key="16">
    <source>
        <dbReference type="Pfam" id="PF08345"/>
    </source>
</evidence>
<dbReference type="Proteomes" id="UP000092952">
    <property type="component" value="Chromosome"/>
</dbReference>
<comment type="subunit">
    <text evidence="11">The basal body constitutes a major portion of the flagellar organelle and consists of four rings (L,P,S, and M) mounted on a central rod. The M ring is integral to the inner membrane of the cell and may be connected to the flagellar rod via the S ring. The S (supramembrane ring) lies just distal to the M ring. The L and P rings lie in the outer membrane and the periplasmic space, respectively.</text>
</comment>
<dbReference type="InterPro" id="IPR013556">
    <property type="entry name" value="Flag_M-ring_C"/>
</dbReference>
<evidence type="ECO:0000256" key="13">
    <source>
        <dbReference type="SAM" id="MobiDB-lite"/>
    </source>
</evidence>
<dbReference type="Pfam" id="PF01514">
    <property type="entry name" value="YscJ_FliF"/>
    <property type="match status" value="1"/>
</dbReference>
<feature type="domain" description="Flagellar M-ring N-terminal" evidence="15">
    <location>
        <begin position="50"/>
        <end position="225"/>
    </location>
</feature>
<dbReference type="InterPro" id="IPR043427">
    <property type="entry name" value="YscJ/FliF"/>
</dbReference>
<feature type="domain" description="Flagellar M-ring C-terminal" evidence="16">
    <location>
        <begin position="258"/>
        <end position="451"/>
    </location>
</feature>